<dbReference type="AlphaFoldDB" id="A0A9P8BZW5"/>
<comment type="similarity">
    <text evidence="1">Belongs to the asaB hydroxylase/desaturase family.</text>
</comment>
<dbReference type="PANTHER" id="PTHR34598">
    <property type="entry name" value="BLL6449 PROTEIN"/>
    <property type="match status" value="1"/>
</dbReference>
<dbReference type="InterPro" id="IPR044053">
    <property type="entry name" value="AsaB-like"/>
</dbReference>
<dbReference type="NCBIfam" id="NF041278">
    <property type="entry name" value="CmcJ_NvfI_EfuI"/>
    <property type="match status" value="1"/>
</dbReference>
<organism evidence="2 3">
    <name type="scientific">Amylocarpus encephaloides</name>
    <dbReference type="NCBI Taxonomy" id="45428"/>
    <lineage>
        <taxon>Eukaryota</taxon>
        <taxon>Fungi</taxon>
        <taxon>Dikarya</taxon>
        <taxon>Ascomycota</taxon>
        <taxon>Pezizomycotina</taxon>
        <taxon>Leotiomycetes</taxon>
        <taxon>Helotiales</taxon>
        <taxon>Helotiales incertae sedis</taxon>
        <taxon>Amylocarpus</taxon>
    </lineage>
</organism>
<evidence type="ECO:0008006" key="4">
    <source>
        <dbReference type="Google" id="ProtNLM"/>
    </source>
</evidence>
<dbReference type="Proteomes" id="UP000824998">
    <property type="component" value="Unassembled WGS sequence"/>
</dbReference>
<comment type="caution">
    <text evidence="2">The sequence shown here is derived from an EMBL/GenBank/DDBJ whole genome shotgun (WGS) entry which is preliminary data.</text>
</comment>
<dbReference type="GO" id="GO:0016491">
    <property type="term" value="F:oxidoreductase activity"/>
    <property type="evidence" value="ECO:0007669"/>
    <property type="project" value="InterPro"/>
</dbReference>
<accession>A0A9P8BZW5</accession>
<proteinExistence type="inferred from homology"/>
<dbReference type="PANTHER" id="PTHR34598:SF3">
    <property type="entry name" value="OXIDOREDUCTASE AN1597"/>
    <property type="match status" value="1"/>
</dbReference>
<evidence type="ECO:0000256" key="1">
    <source>
        <dbReference type="ARBA" id="ARBA00023604"/>
    </source>
</evidence>
<gene>
    <name evidence="2" type="ORF">BJ875DRAFT_218535</name>
</gene>
<reference evidence="2" key="1">
    <citation type="journal article" date="2021" name="IMA Fungus">
        <title>Genomic characterization of three marine fungi, including Emericellopsis atlantica sp. nov. with signatures of a generalist lifestyle and marine biomass degradation.</title>
        <authorList>
            <person name="Hagestad O.C."/>
            <person name="Hou L."/>
            <person name="Andersen J.H."/>
            <person name="Hansen E.H."/>
            <person name="Altermark B."/>
            <person name="Li C."/>
            <person name="Kuhnert E."/>
            <person name="Cox R.J."/>
            <person name="Crous P.W."/>
            <person name="Spatafora J.W."/>
            <person name="Lail K."/>
            <person name="Amirebrahimi M."/>
            <person name="Lipzen A."/>
            <person name="Pangilinan J."/>
            <person name="Andreopoulos W."/>
            <person name="Hayes R.D."/>
            <person name="Ng V."/>
            <person name="Grigoriev I.V."/>
            <person name="Jackson S.A."/>
            <person name="Sutton T.D.S."/>
            <person name="Dobson A.D.W."/>
            <person name="Rama T."/>
        </authorList>
    </citation>
    <scope>NUCLEOTIDE SEQUENCE</scope>
    <source>
        <strain evidence="2">TRa018bII</strain>
    </source>
</reference>
<evidence type="ECO:0000313" key="2">
    <source>
        <dbReference type="EMBL" id="KAG9228883.1"/>
    </source>
</evidence>
<dbReference type="EMBL" id="MU251847">
    <property type="protein sequence ID" value="KAG9228883.1"/>
    <property type="molecule type" value="Genomic_DNA"/>
</dbReference>
<protein>
    <recommendedName>
        <fullName evidence="4">Methyltransferase</fullName>
    </recommendedName>
</protein>
<dbReference type="OrthoDB" id="412788at2759"/>
<keyword evidence="3" id="KW-1185">Reference proteome</keyword>
<name>A0A9P8BZW5_9HELO</name>
<sequence length="290" mass="33011">MECKDGALVTSLCYLKRDLNTRGAKLYRLIGLEPTPEIAVSNIEFSIQEDILVTDFRGFNHILSLEANAYKLYYWPANLSSVSSEGERNSYCNNIAERLRQEVGAETVFTYDRRSRKSPSDWESVSRLNGNLGEHAAGRPLDAVHLDQTPLGGPKRIRRHLTSEEADKYLSGDYRVRIINVWRCFTQNPDKPLALCDPSTVMASDLVAVDTVTPKRGGEMYYVRYNPKHRWFWASGMTTDEVLAFTTFDSKFSNQATNCCIHTAFPFPPSDIQTNLRESFEIRMIVFNAL</sequence>
<evidence type="ECO:0000313" key="3">
    <source>
        <dbReference type="Proteomes" id="UP000824998"/>
    </source>
</evidence>